<reference evidence="1 2" key="1">
    <citation type="submission" date="2019-12" db="EMBL/GenBank/DDBJ databases">
        <title>Paenibacillus sp. nov., an endophytic bacterium isolated from the stem of Dendrobium.</title>
        <authorList>
            <person name="Zhao R."/>
        </authorList>
    </citation>
    <scope>NUCLEOTIDE SEQUENCE [LARGE SCALE GENOMIC DNA]</scope>
    <source>
        <strain evidence="1 2">HJL G12</strain>
    </source>
</reference>
<gene>
    <name evidence="1" type="ORF">GRF59_14660</name>
</gene>
<dbReference type="AlphaFoldDB" id="A0A7X3IJI6"/>
<keyword evidence="2" id="KW-1185">Reference proteome</keyword>
<evidence type="ECO:0000313" key="1">
    <source>
        <dbReference type="EMBL" id="MWV44860.1"/>
    </source>
</evidence>
<dbReference type="EMBL" id="WUBI01000002">
    <property type="protein sequence ID" value="MWV44860.1"/>
    <property type="molecule type" value="Genomic_DNA"/>
</dbReference>
<comment type="caution">
    <text evidence="1">The sequence shown here is derived from an EMBL/GenBank/DDBJ whole genome shotgun (WGS) entry which is preliminary data.</text>
</comment>
<proteinExistence type="predicted"/>
<dbReference type="SUPFAM" id="SSF52540">
    <property type="entry name" value="P-loop containing nucleoside triphosphate hydrolases"/>
    <property type="match status" value="1"/>
</dbReference>
<organism evidence="1 2">
    <name type="scientific">Paenibacillus dendrobii</name>
    <dbReference type="NCBI Taxonomy" id="2691084"/>
    <lineage>
        <taxon>Bacteria</taxon>
        <taxon>Bacillati</taxon>
        <taxon>Bacillota</taxon>
        <taxon>Bacilli</taxon>
        <taxon>Bacillales</taxon>
        <taxon>Paenibacillaceae</taxon>
        <taxon>Paenibacillus</taxon>
    </lineage>
</organism>
<dbReference type="Proteomes" id="UP000460318">
    <property type="component" value="Unassembled WGS sequence"/>
</dbReference>
<dbReference type="RefSeq" id="WP_160498471.1">
    <property type="nucleotide sequence ID" value="NZ_WUBI01000002.1"/>
</dbReference>
<protein>
    <submittedName>
        <fullName evidence="1">Uncharacterized protein</fullName>
    </submittedName>
</protein>
<name>A0A7X3IJI6_9BACL</name>
<evidence type="ECO:0000313" key="2">
    <source>
        <dbReference type="Proteomes" id="UP000460318"/>
    </source>
</evidence>
<accession>A0A7X3IJI6</accession>
<sequence length="794" mass="91454">MALKLSEYIEITKPEYVFLKLKPNNSIRNNSTHKLARAISGLYKNVIENIDKKEEMMIKFLGKDFIIPTKITIHTNSKVSYFIYMEQKKIEFYFIVPSHQIMYIKEKINDVWTQLTVEEVTELPSFNEESTKFQILYKNEDGMSLATDRRNNDLLHSNLNAIEMLKEGDKLGVFYNFIPSSQHGWRYKHKSTIEKLKSGKPVDRDKTGWRYMFKWGISIIDSLINTLSDAISAAGTANKKSDESGFLSSLINSLSGTDKAKVSDSTLRKGTASILSTQIVVMGSSSDPLRQRNTVKSLAQSFDTISEDNELIYKPYRKKFKFTDYNIKAEKIMVGDGEAQNFLSLAGRDILEQYNFIEKVETFETEVPEDLRTGTMCIGENVYKGSKQKAFLSNDTEFRNLLLLLIGPTRAGKSNLIANLSIDAIEADECVIIFDFIENCELSDSVSKLFPKEKVLEIRCDDFETMQGLGFNEVGQSNDVFKQYENAKRQTANTLTLINSINASDSQLSPKMERYLESASLIVFISTGSIKDVFAVLQNHNARMKFLNKVPRNQINNLEEYIDSLHELDETDKEALIVGTKTHLITGIIDRLNILKRNTYMELMLKKDTKDNIDLSLEMQKNQLIVIKMPQSMFTTDSEKDICTTYWITKIWLSLQVRADRIRDKSKRTKVNLIIDELYQVENTERFVTSKLSQIAKFIMKPIISCHYINQLKHMRDELRSANTSYMLLAGCDKKNFDELRSELYPFTDEDLKNLKRYHSINYVKCDRGYSRFITKLPGKVESRIRNKNKPSCE</sequence>
<dbReference type="InterPro" id="IPR027417">
    <property type="entry name" value="P-loop_NTPase"/>
</dbReference>